<dbReference type="PRINTS" id="PR01415">
    <property type="entry name" value="ANKYRIN"/>
</dbReference>
<dbReference type="SMART" id="SM00248">
    <property type="entry name" value="ANK"/>
    <property type="match status" value="11"/>
</dbReference>
<feature type="repeat" description="ANK" evidence="4">
    <location>
        <begin position="226"/>
        <end position="258"/>
    </location>
</feature>
<evidence type="ECO:0000256" key="4">
    <source>
        <dbReference type="PROSITE-ProRule" id="PRU00023"/>
    </source>
</evidence>
<dbReference type="InterPro" id="IPR036770">
    <property type="entry name" value="Ankyrin_rpt-contain_sf"/>
</dbReference>
<feature type="region of interest" description="Disordered" evidence="5">
    <location>
        <begin position="1"/>
        <end position="22"/>
    </location>
</feature>
<feature type="repeat" description="ANK" evidence="4">
    <location>
        <begin position="325"/>
        <end position="357"/>
    </location>
</feature>
<dbReference type="FunCoup" id="A0A6P8RX97">
    <property type="interactions" value="74"/>
</dbReference>
<name>A0A6P8RX97_GEOSA</name>
<evidence type="ECO:0000259" key="6">
    <source>
        <dbReference type="PROSITE" id="PS50225"/>
    </source>
</evidence>
<dbReference type="Pfam" id="PF00023">
    <property type="entry name" value="Ank"/>
    <property type="match status" value="2"/>
</dbReference>
<dbReference type="SUPFAM" id="SSF48403">
    <property type="entry name" value="Ankyrin repeat"/>
    <property type="match status" value="1"/>
</dbReference>
<keyword evidence="7" id="KW-1185">Reference proteome</keyword>
<feature type="region of interest" description="Disordered" evidence="5">
    <location>
        <begin position="62"/>
        <end position="111"/>
    </location>
</feature>
<dbReference type="UniPathway" id="UPA00143"/>
<dbReference type="KEGG" id="gsh:117364314"/>
<dbReference type="CTD" id="51676"/>
<organism evidence="7 8">
    <name type="scientific">Geotrypetes seraphini</name>
    <name type="common">Gaboon caecilian</name>
    <name type="synonym">Caecilia seraphini</name>
    <dbReference type="NCBI Taxonomy" id="260995"/>
    <lineage>
        <taxon>Eukaryota</taxon>
        <taxon>Metazoa</taxon>
        <taxon>Chordata</taxon>
        <taxon>Craniata</taxon>
        <taxon>Vertebrata</taxon>
        <taxon>Euteleostomi</taxon>
        <taxon>Amphibia</taxon>
        <taxon>Gymnophiona</taxon>
        <taxon>Geotrypetes</taxon>
    </lineage>
</organism>
<dbReference type="AlphaFoldDB" id="A0A6P8RX97"/>
<dbReference type="RefSeq" id="XP_033809291.1">
    <property type="nucleotide sequence ID" value="XM_033953400.1"/>
</dbReference>
<dbReference type="FunFam" id="1.10.750.20:FF:000001">
    <property type="entry name" value="Ankyrin repeat and SOCS box containing 1"/>
    <property type="match status" value="1"/>
</dbReference>
<proteinExistence type="predicted"/>
<dbReference type="PROSITE" id="PS50225">
    <property type="entry name" value="SOCS"/>
    <property type="match status" value="1"/>
</dbReference>
<protein>
    <submittedName>
        <fullName evidence="8">Ankyrin repeat and SOCS box protein 2 isoform X1</fullName>
    </submittedName>
</protein>
<dbReference type="SMART" id="SM00969">
    <property type="entry name" value="SOCS_box"/>
    <property type="match status" value="1"/>
</dbReference>
<dbReference type="InterPro" id="IPR001496">
    <property type="entry name" value="SOCS_box"/>
</dbReference>
<feature type="domain" description="SOCS box" evidence="6">
    <location>
        <begin position="596"/>
        <end position="657"/>
    </location>
</feature>
<dbReference type="Pfam" id="PF12796">
    <property type="entry name" value="Ank_2"/>
    <property type="match status" value="2"/>
</dbReference>
<dbReference type="OrthoDB" id="539213at2759"/>
<dbReference type="Pfam" id="PF13606">
    <property type="entry name" value="Ank_3"/>
    <property type="match status" value="1"/>
</dbReference>
<dbReference type="Gene3D" id="1.10.750.20">
    <property type="entry name" value="SOCS box"/>
    <property type="match status" value="1"/>
</dbReference>
<dbReference type="Proteomes" id="UP000515159">
    <property type="component" value="Chromosome 7"/>
</dbReference>
<dbReference type="PANTHER" id="PTHR24198">
    <property type="entry name" value="ANKYRIN REPEAT AND PROTEIN KINASE DOMAIN-CONTAINING PROTEIN"/>
    <property type="match status" value="1"/>
</dbReference>
<feature type="compositionally biased region" description="Polar residues" evidence="5">
    <location>
        <begin position="1"/>
        <end position="16"/>
    </location>
</feature>
<dbReference type="InterPro" id="IPR036036">
    <property type="entry name" value="SOCS_box-like_dom_sf"/>
</dbReference>
<feature type="repeat" description="ANK" evidence="4">
    <location>
        <begin position="159"/>
        <end position="181"/>
    </location>
</feature>
<gene>
    <name evidence="8" type="primary">ASB2</name>
</gene>
<dbReference type="PROSITE" id="PS50088">
    <property type="entry name" value="ANK_REPEAT"/>
    <property type="match status" value="8"/>
</dbReference>
<reference evidence="8" key="1">
    <citation type="submission" date="2025-08" db="UniProtKB">
        <authorList>
            <consortium name="RefSeq"/>
        </authorList>
    </citation>
    <scope>IDENTIFICATION</scope>
</reference>
<evidence type="ECO:0000256" key="2">
    <source>
        <dbReference type="ARBA" id="ARBA00022737"/>
    </source>
</evidence>
<keyword evidence="3 4" id="KW-0040">ANK repeat</keyword>
<dbReference type="InterPro" id="IPR002110">
    <property type="entry name" value="Ankyrin_rpt"/>
</dbReference>
<dbReference type="PROSITE" id="PS50297">
    <property type="entry name" value="ANK_REP_REGION"/>
    <property type="match status" value="7"/>
</dbReference>
<feature type="repeat" description="ANK" evidence="4">
    <location>
        <begin position="391"/>
        <end position="423"/>
    </location>
</feature>
<dbReference type="InterPro" id="IPR003903">
    <property type="entry name" value="UIM_dom"/>
</dbReference>
<dbReference type="PROSITE" id="PS50330">
    <property type="entry name" value="UIM"/>
    <property type="match status" value="1"/>
</dbReference>
<feature type="repeat" description="ANK" evidence="4">
    <location>
        <begin position="193"/>
        <end position="225"/>
    </location>
</feature>
<dbReference type="Pfam" id="PF07525">
    <property type="entry name" value="SOCS_box"/>
    <property type="match status" value="1"/>
</dbReference>
<dbReference type="InParanoid" id="A0A6P8RX97"/>
<dbReference type="GO" id="GO:0016567">
    <property type="term" value="P:protein ubiquitination"/>
    <property type="evidence" value="ECO:0007669"/>
    <property type="project" value="UniProtKB-UniPathway"/>
</dbReference>
<dbReference type="GO" id="GO:0035556">
    <property type="term" value="P:intracellular signal transduction"/>
    <property type="evidence" value="ECO:0007669"/>
    <property type="project" value="InterPro"/>
</dbReference>
<comment type="pathway">
    <text evidence="1">Protein modification; protein ubiquitination.</text>
</comment>
<evidence type="ECO:0000313" key="7">
    <source>
        <dbReference type="Proteomes" id="UP000515159"/>
    </source>
</evidence>
<feature type="compositionally biased region" description="Low complexity" evidence="5">
    <location>
        <begin position="92"/>
        <end position="109"/>
    </location>
</feature>
<dbReference type="SMART" id="SM00253">
    <property type="entry name" value="SOCS"/>
    <property type="match status" value="1"/>
</dbReference>
<keyword evidence="2" id="KW-0677">Repeat</keyword>
<dbReference type="PANTHER" id="PTHR24198:SF190">
    <property type="entry name" value="DYNEIN HEAVY CHAIN 12, AXONEMAL-LIKE"/>
    <property type="match status" value="1"/>
</dbReference>
<dbReference type="SUPFAM" id="SSF158235">
    <property type="entry name" value="SOCS box-like"/>
    <property type="match status" value="1"/>
</dbReference>
<dbReference type="GeneID" id="117364314"/>
<feature type="compositionally biased region" description="Polar residues" evidence="5">
    <location>
        <begin position="70"/>
        <end position="90"/>
    </location>
</feature>
<evidence type="ECO:0000313" key="8">
    <source>
        <dbReference type="RefSeq" id="XP_033809291.1"/>
    </source>
</evidence>
<evidence type="ECO:0000256" key="3">
    <source>
        <dbReference type="ARBA" id="ARBA00023043"/>
    </source>
</evidence>
<evidence type="ECO:0000256" key="5">
    <source>
        <dbReference type="SAM" id="MobiDB-lite"/>
    </source>
</evidence>
<feature type="repeat" description="ANK" evidence="4">
    <location>
        <begin position="259"/>
        <end position="291"/>
    </location>
</feature>
<dbReference type="Gene3D" id="1.25.40.20">
    <property type="entry name" value="Ankyrin repeat-containing domain"/>
    <property type="match status" value="2"/>
</dbReference>
<feature type="repeat" description="ANK" evidence="4">
    <location>
        <begin position="358"/>
        <end position="391"/>
    </location>
</feature>
<evidence type="ECO:0000256" key="1">
    <source>
        <dbReference type="ARBA" id="ARBA00004906"/>
    </source>
</evidence>
<feature type="repeat" description="ANK" evidence="4">
    <location>
        <begin position="292"/>
        <end position="324"/>
    </location>
</feature>
<accession>A0A6P8RX97</accession>
<sequence>MATEISASRPQTSTLGSEEYSLYSSMSEEELIQMAIEQSLMDTSSGQTAAAQGHQKMVVAASAEAATVSRPNRASHSSTWVQNSQCQPNPKSRPVQSSGSQPPSAGSSRGVRRRYDGSLFINPHPVEQDPIVIAIMNGDVNTLTNIIKSERNPAEPDKDGWLPLHEASYYGQLECLKLLLKACPAAIDRRTLQEETALYLATIRGHNECIHYLLQCGAEPDIANKSRETPLYKACERKNLEAVKLLVQFNADVNHRCNRGWTALHEAVARNDLEVTDILVTGGAKIEAKNAYGITPLFVAAQSGQLDALRYLAKCGAEINTQANDSASALYEAGKNGHTSIVEFLLSQGADANRANKDGFLPLHVAAKKKDNEEIVSMLIPVTSRIRIKRSGISPLHIAAERNNDSSLEELIDAGYDINATLSFERARLYEDRRSTALYFSVINNNIDATEMLLDAGANPNVDLINPLLISIRHGCLKTMNMLLDHGANIDAYIATHPTSFPATIMFSMKYLSLLKYLMDLGCDAYSCFNCEYGCGLHPPIEDVRRREYESQDTANKQPKIIQFCEMVSTPEFSRWAGPIIDVLLDYVGNVRLCARLQEHLDSYEDWADIKRKAEPPRSLFHLCRLKIRSILGRNRFALLEDLPLPQRLIQYLKYEC</sequence>